<sequence>METIVHDSELLTHHVAAVAVPDSRRFIAVRDENGLLMLFSIGTDDKIHISKITLSGQRLVLDFGLMLGLDDQYCAHAIDVVQDAASSTLYIAVATSMPAGSGSAVYILRPFTPREADLGSPSTRLTSFLMPETGSPAQPPRIFSIYMGVSRAGARFPPLLLAYQTEIHKSQDLVRVEVVDDQSGTAQWEWARKDDIALPENAAKIFAVQPVTFRLGSSKVLRGFVTLYEIQGRILDPLWLPRADHARDIATLQGAEGYTDLVVGGAGLYAFKGTELAAPKMKLIATDGVFAAVKTLQVTQSPVGISIWAENTAQGIGYLETDLALAPLKLPVQVIPDGAGGYFCPLKATVSDPEKFISASPDGHLLLLEHDSVSGLWTATPLVTPALTKIIDVTAYMTQLMPLSAAGVPVLSSPVTLRASGEVSIIVNGRPVVATPGGVTVMTDQAGYVTLVIPTDDISSFTFTVSAVGSDPQLGVTVDPSSPVHERLSKALEQDLEDVTLPDGTRLMQDSPLDKEQIDAAADALKAALKQRQYLVAGVADANRPWEAPVGYRVDEICSTPPEGIKDMFWDGWHWLEHQADKVMSYVIDGAQFLVKIAGQTYRWVMKTLTQIAKAISWLIKKALELGKKLIQWLGFVFDWKDIKAAQQSIVNIANDGIDWAAGNVSKLRDKVDTFFAQMEHSLGQKERPSSSDVDAVNGMADDASASKDADKDISRRSVTANWTRYQFEHGGARDGAVVYYPGDPDGAWDAQLQGFHSQFEGQVVPLQTNLVDDYGPTGKRSLSTKSAFERILADFLAQVVGGVKGLTKSVLNGVETLFGKLKDFLNAKIDIPVFSALYKLVTGDDLSVLNVMALIIAIPATVIAKLVSNAALPTFQAGDYHSMMDQVVRGTVAEQGLLPFNKFANIAGLAAMGISTLFAVVSFGGLHSGGRPPSTSPSAPLAALAAAAAAAGNGNAFNWGVLIDTGLLFYHLFSVPSNEKLPAHVLRLASWLVSMLSSLVAFLLHLSAKFIGELKDKIRAVVDVVIEVITYALEITIRVKETQTIWEGKDDVWSMVDCAGHTFLLVGISGGALKTLSPGLAAQCIGLGGGIGILGVHGITSFAKEKFCDPPKYVGSA</sequence>
<name>A0A7H8R549_TALRU</name>
<dbReference type="RefSeq" id="XP_035347664.1">
    <property type="nucleotide sequence ID" value="XM_035491771.1"/>
</dbReference>
<dbReference type="OrthoDB" id="3235083at2759"/>
<gene>
    <name evidence="3" type="ORF">TRUGW13939_08641</name>
</gene>
<feature type="region of interest" description="Disordered" evidence="1">
    <location>
        <begin position="681"/>
        <end position="711"/>
    </location>
</feature>
<keyword evidence="2" id="KW-1133">Transmembrane helix</keyword>
<evidence type="ECO:0000313" key="4">
    <source>
        <dbReference type="Proteomes" id="UP000509510"/>
    </source>
</evidence>
<dbReference type="KEGG" id="trg:TRUGW13939_08641"/>
<keyword evidence="2" id="KW-0472">Membrane</keyword>
<keyword evidence="4" id="KW-1185">Reference proteome</keyword>
<keyword evidence="2" id="KW-0812">Transmembrane</keyword>
<protein>
    <submittedName>
        <fullName evidence="3">Uncharacterized protein</fullName>
    </submittedName>
</protein>
<organism evidence="3 4">
    <name type="scientific">Talaromyces rugulosus</name>
    <name type="common">Penicillium rugulosum</name>
    <dbReference type="NCBI Taxonomy" id="121627"/>
    <lineage>
        <taxon>Eukaryota</taxon>
        <taxon>Fungi</taxon>
        <taxon>Dikarya</taxon>
        <taxon>Ascomycota</taxon>
        <taxon>Pezizomycotina</taxon>
        <taxon>Eurotiomycetes</taxon>
        <taxon>Eurotiomycetidae</taxon>
        <taxon>Eurotiales</taxon>
        <taxon>Trichocomaceae</taxon>
        <taxon>Talaromyces</taxon>
        <taxon>Talaromyces sect. Islandici</taxon>
    </lineage>
</organism>
<dbReference type="AlphaFoldDB" id="A0A7H8R549"/>
<evidence type="ECO:0000313" key="3">
    <source>
        <dbReference type="EMBL" id="QKX61490.1"/>
    </source>
</evidence>
<dbReference type="EMBL" id="CP055902">
    <property type="protein sequence ID" value="QKX61490.1"/>
    <property type="molecule type" value="Genomic_DNA"/>
</dbReference>
<reference evidence="4" key="1">
    <citation type="submission" date="2020-06" db="EMBL/GenBank/DDBJ databases">
        <title>A chromosome-scale genome assembly of Talaromyces rugulosus W13939.</title>
        <authorList>
            <person name="Wang B."/>
            <person name="Guo L."/>
            <person name="Ye K."/>
            <person name="Wang L."/>
        </authorList>
    </citation>
    <scope>NUCLEOTIDE SEQUENCE [LARGE SCALE GENOMIC DNA]</scope>
    <source>
        <strain evidence="4">W13939</strain>
    </source>
</reference>
<evidence type="ECO:0000256" key="2">
    <source>
        <dbReference type="SAM" id="Phobius"/>
    </source>
</evidence>
<feature type="transmembrane region" description="Helical" evidence="2">
    <location>
        <begin position="989"/>
        <end position="1009"/>
    </location>
</feature>
<evidence type="ECO:0000256" key="1">
    <source>
        <dbReference type="SAM" id="MobiDB-lite"/>
    </source>
</evidence>
<dbReference type="GeneID" id="55996129"/>
<feature type="transmembrane region" description="Helical" evidence="2">
    <location>
        <begin position="904"/>
        <end position="927"/>
    </location>
</feature>
<proteinExistence type="predicted"/>
<dbReference type="Proteomes" id="UP000509510">
    <property type="component" value="Chromosome V"/>
</dbReference>
<accession>A0A7H8R549</accession>